<dbReference type="EMBL" id="SJPK01000005">
    <property type="protein sequence ID" value="TWT66540.1"/>
    <property type="molecule type" value="Genomic_DNA"/>
</dbReference>
<gene>
    <name evidence="2" type="ORF">CA85_26370</name>
</gene>
<accession>A0A5C5XUG0</accession>
<feature type="region of interest" description="Disordered" evidence="1">
    <location>
        <begin position="51"/>
        <end position="79"/>
    </location>
</feature>
<sequence>MPKATAATLERSYSGASQLFVFHFGLGVVFERWTVRVVVHWNELSLRASNGSRLETPTPAIPPTTPDASMASKPTQWNTRGINQMVNCKQTKAAKSENTANNAVP</sequence>
<keyword evidence="3" id="KW-1185">Reference proteome</keyword>
<dbReference type="AlphaFoldDB" id="A0A5C5XUG0"/>
<evidence type="ECO:0000256" key="1">
    <source>
        <dbReference type="SAM" id="MobiDB-lite"/>
    </source>
</evidence>
<protein>
    <submittedName>
        <fullName evidence="2">Uncharacterized protein</fullName>
    </submittedName>
</protein>
<evidence type="ECO:0000313" key="3">
    <source>
        <dbReference type="Proteomes" id="UP000318053"/>
    </source>
</evidence>
<comment type="caution">
    <text evidence="2">The sequence shown here is derived from an EMBL/GenBank/DDBJ whole genome shotgun (WGS) entry which is preliminary data.</text>
</comment>
<name>A0A5C5XUG0_9BACT</name>
<proteinExistence type="predicted"/>
<reference evidence="2 3" key="1">
    <citation type="submission" date="2019-02" db="EMBL/GenBank/DDBJ databases">
        <title>Deep-cultivation of Planctomycetes and their phenomic and genomic characterization uncovers novel biology.</title>
        <authorList>
            <person name="Wiegand S."/>
            <person name="Jogler M."/>
            <person name="Boedeker C."/>
            <person name="Pinto D."/>
            <person name="Vollmers J."/>
            <person name="Rivas-Marin E."/>
            <person name="Kohn T."/>
            <person name="Peeters S.H."/>
            <person name="Heuer A."/>
            <person name="Rast P."/>
            <person name="Oberbeckmann S."/>
            <person name="Bunk B."/>
            <person name="Jeske O."/>
            <person name="Meyerdierks A."/>
            <person name="Storesund J.E."/>
            <person name="Kallscheuer N."/>
            <person name="Luecker S."/>
            <person name="Lage O.M."/>
            <person name="Pohl T."/>
            <person name="Merkel B.J."/>
            <person name="Hornburger P."/>
            <person name="Mueller R.-W."/>
            <person name="Bruemmer F."/>
            <person name="Labrenz M."/>
            <person name="Spormann A.M."/>
            <person name="Op Den Camp H."/>
            <person name="Overmann J."/>
            <person name="Amann R."/>
            <person name="Jetten M.S.M."/>
            <person name="Mascher T."/>
            <person name="Medema M.H."/>
            <person name="Devos D.P."/>
            <person name="Kaster A.-K."/>
            <person name="Ovreas L."/>
            <person name="Rohde M."/>
            <person name="Galperin M.Y."/>
            <person name="Jogler C."/>
        </authorList>
    </citation>
    <scope>NUCLEOTIDE SEQUENCE [LARGE SCALE GENOMIC DNA]</scope>
    <source>
        <strain evidence="2 3">CA85</strain>
    </source>
</reference>
<organism evidence="2 3">
    <name type="scientific">Allorhodopirellula solitaria</name>
    <dbReference type="NCBI Taxonomy" id="2527987"/>
    <lineage>
        <taxon>Bacteria</taxon>
        <taxon>Pseudomonadati</taxon>
        <taxon>Planctomycetota</taxon>
        <taxon>Planctomycetia</taxon>
        <taxon>Pirellulales</taxon>
        <taxon>Pirellulaceae</taxon>
        <taxon>Allorhodopirellula</taxon>
    </lineage>
</organism>
<dbReference type="Proteomes" id="UP000318053">
    <property type="component" value="Unassembled WGS sequence"/>
</dbReference>
<evidence type="ECO:0000313" key="2">
    <source>
        <dbReference type="EMBL" id="TWT66540.1"/>
    </source>
</evidence>